<feature type="region of interest" description="Disordered" evidence="1">
    <location>
        <begin position="58"/>
        <end position="203"/>
    </location>
</feature>
<accession>X8J0M6</accession>
<sequence length="695" mass="77215">MDRRASESVSERPYYQPTGHYVEEPQSYVSYDEPRYVPPEPAAVVVKPKKKNKIKQMFSRLKGKKKAKPERNVVVLDSPQRPLPPTPRTGSELDPPPPSRYQAPASDISSRRYELRDPGFVPHRMSITTSRDDSLRAREAARASAREGSVFGPPPTAPVVHPAEHSLFGPPPTRPTTTGTPSVISPHEQRWTEQRWTDRSGDVYEERTLTPMLVDERSGNQVPRDVSYASTGSAPPPRRKKKRSIGSIFKRLFTRKKKRAVSAERLTTVVEPEPVVHEEHYVEEVVYDDPVTTAAPTRTSRSSAVSSAHRPAVVVRPGSRTHSAQSGSPPRVLVPVNPSSSRASSAPPVVSPRSSHSHPSAHEPIPEVVIPISPRDSLALRRGTGSSIVQPRRYNTGSSVAAPRRYDTGGLARHGTAESTRLGRQATTSTMGGRTVPITTAPIVSQVSLDHQQSFAIYSNCRQELGPGGLGLGLGSRPLAGAIPSTSRPAARAPRRTYAAPPPRKPYVHVPRTIPPPPRYPSLPTRILPAASGTDAQVQMIVTALRDLAAEERHRTAVSEQRLAEERAWNEEERQRDAELRALIAQLVTRNRSRATVDEFGVREEIRTEIRTPTAAARGLGVGGSDIERLLEIMRQGHEVTMNTFRDMIDRWRRDIDDNHHRFLAEQAARQEARERKREKPIRWQPGVNIWEPNY</sequence>
<feature type="region of interest" description="Disordered" evidence="1">
    <location>
        <begin position="293"/>
        <end position="365"/>
    </location>
</feature>
<dbReference type="AlphaFoldDB" id="X8J0M6"/>
<evidence type="ECO:0000313" key="3">
    <source>
        <dbReference type="Proteomes" id="UP000030108"/>
    </source>
</evidence>
<reference evidence="3" key="1">
    <citation type="journal article" date="2014" name="Genome Announc.">
        <title>Draft genome sequence of the plant-pathogenic soil fungus Rhizoctonia solani anastomosis group 3 strain Rhs1AP.</title>
        <authorList>
            <person name="Cubeta M.A."/>
            <person name="Thomas E."/>
            <person name="Dean R.A."/>
            <person name="Jabaji S."/>
            <person name="Neate S.M."/>
            <person name="Tavantzis S."/>
            <person name="Toda T."/>
            <person name="Vilgalys R."/>
            <person name="Bharathan N."/>
            <person name="Fedorova-Abrams N."/>
            <person name="Pakala S.B."/>
            <person name="Pakala S.M."/>
            <person name="Zafar N."/>
            <person name="Joardar V."/>
            <person name="Losada L."/>
            <person name="Nierman W.C."/>
        </authorList>
    </citation>
    <scope>NUCLEOTIDE SEQUENCE [LARGE SCALE GENOMIC DNA]</scope>
    <source>
        <strain evidence="3">AG-3</strain>
    </source>
</reference>
<protein>
    <submittedName>
        <fullName evidence="2">Uncharacterized protein</fullName>
    </submittedName>
</protein>
<feature type="compositionally biased region" description="Low complexity" evidence="1">
    <location>
        <begin position="338"/>
        <end position="358"/>
    </location>
</feature>
<feature type="region of interest" description="Disordered" evidence="1">
    <location>
        <begin position="388"/>
        <end position="434"/>
    </location>
</feature>
<feature type="region of interest" description="Disordered" evidence="1">
    <location>
        <begin position="217"/>
        <end position="244"/>
    </location>
</feature>
<evidence type="ECO:0000256" key="1">
    <source>
        <dbReference type="SAM" id="MobiDB-lite"/>
    </source>
</evidence>
<gene>
    <name evidence="2" type="ORF">RSOL_144090</name>
</gene>
<feature type="compositionally biased region" description="Low complexity" evidence="1">
    <location>
        <begin position="293"/>
        <end position="316"/>
    </location>
</feature>
<evidence type="ECO:0000313" key="2">
    <source>
        <dbReference type="EMBL" id="EUC55928.1"/>
    </source>
</evidence>
<feature type="compositionally biased region" description="Low complexity" evidence="1">
    <location>
        <begin position="481"/>
        <end position="499"/>
    </location>
</feature>
<feature type="region of interest" description="Disordered" evidence="1">
    <location>
        <begin position="481"/>
        <end position="517"/>
    </location>
</feature>
<feature type="region of interest" description="Disordered" evidence="1">
    <location>
        <begin position="1"/>
        <end position="26"/>
    </location>
</feature>
<name>X8J0M6_9AGAM</name>
<comment type="caution">
    <text evidence="2">The sequence shown here is derived from an EMBL/GenBank/DDBJ whole genome shotgun (WGS) entry which is preliminary data.</text>
</comment>
<organism evidence="2 3">
    <name type="scientific">Rhizoctonia solani AG-3 Rhs1AP</name>
    <dbReference type="NCBI Taxonomy" id="1086054"/>
    <lineage>
        <taxon>Eukaryota</taxon>
        <taxon>Fungi</taxon>
        <taxon>Dikarya</taxon>
        <taxon>Basidiomycota</taxon>
        <taxon>Agaricomycotina</taxon>
        <taxon>Agaricomycetes</taxon>
        <taxon>Cantharellales</taxon>
        <taxon>Ceratobasidiaceae</taxon>
        <taxon>Rhizoctonia</taxon>
    </lineage>
</organism>
<dbReference type="Proteomes" id="UP000030108">
    <property type="component" value="Unassembled WGS sequence"/>
</dbReference>
<proteinExistence type="predicted"/>
<dbReference type="EMBL" id="JATN01000322">
    <property type="protein sequence ID" value="EUC55928.1"/>
    <property type="molecule type" value="Genomic_DNA"/>
</dbReference>
<feature type="non-terminal residue" evidence="2">
    <location>
        <position position="695"/>
    </location>
</feature>
<dbReference type="OrthoDB" id="3259749at2759"/>
<feature type="compositionally biased region" description="Basic and acidic residues" evidence="1">
    <location>
        <begin position="1"/>
        <end position="10"/>
    </location>
</feature>
<feature type="compositionally biased region" description="Basic and acidic residues" evidence="1">
    <location>
        <begin position="187"/>
        <end position="203"/>
    </location>
</feature>
<feature type="compositionally biased region" description="Polar residues" evidence="1">
    <location>
        <begin position="388"/>
        <end position="399"/>
    </location>
</feature>
<feature type="compositionally biased region" description="Basic and acidic residues" evidence="1">
    <location>
        <begin position="130"/>
        <end position="145"/>
    </location>
</feature>